<dbReference type="InterPro" id="IPR059000">
    <property type="entry name" value="ATPase_P-type_domA"/>
</dbReference>
<dbReference type="InterPro" id="IPR004014">
    <property type="entry name" value="ATPase_P-typ_cation-transptr_N"/>
</dbReference>
<dbReference type="GO" id="GO:0015444">
    <property type="term" value="F:P-type magnesium transporter activity"/>
    <property type="evidence" value="ECO:0007669"/>
    <property type="project" value="UniProtKB-EC"/>
</dbReference>
<feature type="region of interest" description="Disordered" evidence="19">
    <location>
        <begin position="180"/>
        <end position="204"/>
    </location>
</feature>
<dbReference type="GO" id="GO:0005886">
    <property type="term" value="C:plasma membrane"/>
    <property type="evidence" value="ECO:0007669"/>
    <property type="project" value="UniProtKB-SubCell"/>
</dbReference>
<dbReference type="SUPFAM" id="SSF81653">
    <property type="entry name" value="Calcium ATPase, transduction domain A"/>
    <property type="match status" value="1"/>
</dbReference>
<dbReference type="InterPro" id="IPR023298">
    <property type="entry name" value="ATPase_P-typ_TM_dom_sf"/>
</dbReference>
<dbReference type="EC" id="7.2.2.14" evidence="4"/>
<comment type="catalytic activity">
    <reaction evidence="18">
        <text>ATP + H2O = ADP + phosphate + H(+)</text>
        <dbReference type="Rhea" id="RHEA:13065"/>
        <dbReference type="ChEBI" id="CHEBI:15377"/>
        <dbReference type="ChEBI" id="CHEBI:15378"/>
        <dbReference type="ChEBI" id="CHEBI:30616"/>
        <dbReference type="ChEBI" id="CHEBI:43474"/>
        <dbReference type="ChEBI" id="CHEBI:456216"/>
    </reaction>
</comment>
<evidence type="ECO:0000256" key="18">
    <source>
        <dbReference type="ARBA" id="ARBA00049360"/>
    </source>
</evidence>
<keyword evidence="7" id="KW-0997">Cell inner membrane</keyword>
<dbReference type="EMBL" id="BMVB01000015">
    <property type="protein sequence ID" value="GHC60722.1"/>
    <property type="molecule type" value="Genomic_DNA"/>
</dbReference>
<organism evidence="22 23">
    <name type="scientific">Streptomyces cinnamoneus</name>
    <name type="common">Streptoverticillium cinnamoneum</name>
    <dbReference type="NCBI Taxonomy" id="53446"/>
    <lineage>
        <taxon>Bacteria</taxon>
        <taxon>Bacillati</taxon>
        <taxon>Actinomycetota</taxon>
        <taxon>Actinomycetes</taxon>
        <taxon>Kitasatosporales</taxon>
        <taxon>Streptomycetaceae</taxon>
        <taxon>Streptomyces</taxon>
        <taxon>Streptomyces cinnamoneus group</taxon>
    </lineage>
</organism>
<dbReference type="InterPro" id="IPR044492">
    <property type="entry name" value="P_typ_ATPase_HD_dom"/>
</dbReference>
<dbReference type="SMART" id="SM00831">
    <property type="entry name" value="Cation_ATPase_N"/>
    <property type="match status" value="1"/>
</dbReference>
<dbReference type="PROSITE" id="PS00154">
    <property type="entry name" value="ATPASE_E1_E2"/>
    <property type="match status" value="1"/>
</dbReference>
<dbReference type="InterPro" id="IPR018303">
    <property type="entry name" value="ATPase_P-typ_P_site"/>
</dbReference>
<keyword evidence="9 20" id="KW-0812">Transmembrane</keyword>
<evidence type="ECO:0000256" key="10">
    <source>
        <dbReference type="ARBA" id="ARBA00022741"/>
    </source>
</evidence>
<comment type="function">
    <text evidence="1">Mediates magnesium influx to the cytosol.</text>
</comment>
<comment type="subcellular location">
    <subcellularLocation>
        <location evidence="2">Cell inner membrane</location>
        <topology evidence="2">Multi-pass membrane protein</topology>
    </subcellularLocation>
</comment>
<feature type="transmembrane region" description="Helical" evidence="20">
    <location>
        <begin position="69"/>
        <end position="102"/>
    </location>
</feature>
<dbReference type="RefSeq" id="WP_190111411.1">
    <property type="nucleotide sequence ID" value="NZ_BMVB01000015.1"/>
</dbReference>
<comment type="caution">
    <text evidence="22">The sequence shown here is derived from an EMBL/GenBank/DDBJ whole genome shotgun (WGS) entry which is preliminary data.</text>
</comment>
<evidence type="ECO:0000256" key="11">
    <source>
        <dbReference type="ARBA" id="ARBA00022840"/>
    </source>
</evidence>
<evidence type="ECO:0000313" key="22">
    <source>
        <dbReference type="EMBL" id="GHC60722.1"/>
    </source>
</evidence>
<evidence type="ECO:0000256" key="12">
    <source>
        <dbReference type="ARBA" id="ARBA00022842"/>
    </source>
</evidence>
<dbReference type="NCBIfam" id="TIGR01524">
    <property type="entry name" value="ATPase-IIIB_Mg"/>
    <property type="match status" value="1"/>
</dbReference>
<dbReference type="InterPro" id="IPR008250">
    <property type="entry name" value="ATPase_P-typ_transduc_dom_A_sf"/>
</dbReference>
<dbReference type="InterPro" id="IPR036412">
    <property type="entry name" value="HAD-like_sf"/>
</dbReference>
<dbReference type="Pfam" id="PF00702">
    <property type="entry name" value="Hydrolase"/>
    <property type="match status" value="1"/>
</dbReference>
<keyword evidence="11" id="KW-0067">ATP-binding</keyword>
<evidence type="ECO:0000256" key="9">
    <source>
        <dbReference type="ARBA" id="ARBA00022692"/>
    </source>
</evidence>
<feature type="compositionally biased region" description="Low complexity" evidence="19">
    <location>
        <begin position="193"/>
        <end position="204"/>
    </location>
</feature>
<dbReference type="SFLD" id="SFLDG00002">
    <property type="entry name" value="C1.7:_P-type_atpase_like"/>
    <property type="match status" value="1"/>
</dbReference>
<dbReference type="Pfam" id="PF00122">
    <property type="entry name" value="E1-E2_ATPase"/>
    <property type="match status" value="1"/>
</dbReference>
<evidence type="ECO:0000256" key="20">
    <source>
        <dbReference type="SAM" id="Phobius"/>
    </source>
</evidence>
<dbReference type="Proteomes" id="UP000646244">
    <property type="component" value="Unassembled WGS sequence"/>
</dbReference>
<evidence type="ECO:0000256" key="14">
    <source>
        <dbReference type="ARBA" id="ARBA00022989"/>
    </source>
</evidence>
<dbReference type="InterPro" id="IPR006068">
    <property type="entry name" value="ATPase_P-typ_cation-transptr_C"/>
</dbReference>
<feature type="transmembrane region" description="Helical" evidence="20">
    <location>
        <begin position="288"/>
        <end position="313"/>
    </location>
</feature>
<sequence length="862" mass="89619">MAWAPEAHAAPGAGGGSTLEVLRALASGPRGLTEAEAGDRLARHGENVFPGRRPASWPRRLARSLRDPFTAVLLCLGLVSATLAAWGTACVIAVLVGVSCLLRATGEHRADRSVAALRELVATTATVRRRPSRDAPPVTRELPVDALVPGDVVLLAPGDLVPADLRLLRATGLTVHEGALTGESTPVEKRARPGTGAAPAAAGSERPALCLQGSSVVSGTGSGVVVATGRATVLSGALPGARWRTRRPAGPFERSVNGIAWTLIRFMLLTAPLVLIAGALVRGRGLEALPFAVAVAVALTPEMLPVIVTSALARGAGLLARGGEVVVRRLPALHDLGAVDVLCVDKTGTLTEDRPVLALCEDGDGRPDPGVLHWAAVNALWTLHLAELPVPDALDEAVLDAGAAAGEEYGEEYEGVEALPCGPGRRLSTAVVRRPGDSRFALARTHLLVVKGAPEDVLDRCALAPADRERLARRAAGLAHEGLRVLAVARAERPVPGRPYGPADERELTFTGFLGLSDAPAPTAAAALADLTRHGVTVKVLTGDHPGTAARVCRELGLRPGTPVTADRIDALDEAELARLADRTTVFARCTPEHKARIVRALRAGRHTTGFLGDGVNDLAALHAADVGVCPRQGVDVARESADVVLASKDLTALDRAIVVGRRSTANIASYLRITLSSNLGNVIAMLVAGLMLPFLPMFPAQVLVQNLCFDAAQLALAFDRPAPGAGARPAVLRPRALLRFMTGFGLLNAAADLATFGVLVLAAGEDGFQAGWFTENLLTQAMVMVLLRSGRGRAPGPVRCAVAGLAVVGLLLPVTPVGAMLSMSPLPPLYYGLLGLVLGLYAVCLAVARGRWVSPLPRPFP</sequence>
<dbReference type="SFLD" id="SFLDS00003">
    <property type="entry name" value="Haloacid_Dehalogenase"/>
    <property type="match status" value="1"/>
</dbReference>
<reference evidence="22" key="1">
    <citation type="journal article" date="2014" name="Int. J. Syst. Evol. Microbiol.">
        <title>Complete genome sequence of Corynebacterium casei LMG S-19264T (=DSM 44701T), isolated from a smear-ripened cheese.</title>
        <authorList>
            <consortium name="US DOE Joint Genome Institute (JGI-PGF)"/>
            <person name="Walter F."/>
            <person name="Albersmeier A."/>
            <person name="Kalinowski J."/>
            <person name="Ruckert C."/>
        </authorList>
    </citation>
    <scope>NUCLEOTIDE SEQUENCE</scope>
    <source>
        <strain evidence="22">JCM 4633</strain>
    </source>
</reference>
<evidence type="ECO:0000256" key="3">
    <source>
        <dbReference type="ARBA" id="ARBA00008746"/>
    </source>
</evidence>
<evidence type="ECO:0000256" key="17">
    <source>
        <dbReference type="ARBA" id="ARBA00047295"/>
    </source>
</evidence>
<dbReference type="NCBIfam" id="TIGR01494">
    <property type="entry name" value="ATPase_P-type"/>
    <property type="match status" value="1"/>
</dbReference>
<dbReference type="PRINTS" id="PR01836">
    <property type="entry name" value="MGATPASE"/>
</dbReference>
<keyword evidence="8" id="KW-0597">Phosphoprotein</keyword>
<feature type="transmembrane region" description="Helical" evidence="20">
    <location>
        <begin position="739"/>
        <end position="765"/>
    </location>
</feature>
<dbReference type="PANTHER" id="PTHR42861">
    <property type="entry name" value="CALCIUM-TRANSPORTING ATPASE"/>
    <property type="match status" value="1"/>
</dbReference>
<dbReference type="GO" id="GO:0005524">
    <property type="term" value="F:ATP binding"/>
    <property type="evidence" value="ECO:0007669"/>
    <property type="project" value="UniProtKB-KW"/>
</dbReference>
<evidence type="ECO:0000256" key="2">
    <source>
        <dbReference type="ARBA" id="ARBA00004429"/>
    </source>
</evidence>
<protein>
    <recommendedName>
        <fullName evidence="5">Magnesium-transporting ATPase, P-type 1</fullName>
        <ecNumber evidence="4">7.2.2.14</ecNumber>
    </recommendedName>
    <alternativeName>
        <fullName evidence="16">Mg(2+) transport ATPase, P-type 1</fullName>
    </alternativeName>
</protein>
<comment type="catalytic activity">
    <reaction evidence="17">
        <text>Mg(2+)(out) + ATP + H2O = Mg(2+)(in) + ADP + phosphate + H(+)</text>
        <dbReference type="Rhea" id="RHEA:10260"/>
        <dbReference type="ChEBI" id="CHEBI:15377"/>
        <dbReference type="ChEBI" id="CHEBI:15378"/>
        <dbReference type="ChEBI" id="CHEBI:18420"/>
        <dbReference type="ChEBI" id="CHEBI:30616"/>
        <dbReference type="ChEBI" id="CHEBI:43474"/>
        <dbReference type="ChEBI" id="CHEBI:456216"/>
        <dbReference type="EC" id="7.2.2.14"/>
    </reaction>
</comment>
<evidence type="ECO:0000256" key="1">
    <source>
        <dbReference type="ARBA" id="ARBA00003954"/>
    </source>
</evidence>
<feature type="transmembrane region" description="Helical" evidence="20">
    <location>
        <begin position="263"/>
        <end position="282"/>
    </location>
</feature>
<dbReference type="InterPro" id="IPR006415">
    <property type="entry name" value="P-type_ATPase_IIIB"/>
</dbReference>
<evidence type="ECO:0000256" key="6">
    <source>
        <dbReference type="ARBA" id="ARBA00022475"/>
    </source>
</evidence>
<reference evidence="22" key="2">
    <citation type="submission" date="2020-09" db="EMBL/GenBank/DDBJ databases">
        <authorList>
            <person name="Sun Q."/>
            <person name="Ohkuma M."/>
        </authorList>
    </citation>
    <scope>NUCLEOTIDE SEQUENCE</scope>
    <source>
        <strain evidence="22">JCM 4633</strain>
    </source>
</reference>
<feature type="transmembrane region" description="Helical" evidence="20">
    <location>
        <begin position="771"/>
        <end position="789"/>
    </location>
</feature>
<evidence type="ECO:0000256" key="8">
    <source>
        <dbReference type="ARBA" id="ARBA00022553"/>
    </source>
</evidence>
<evidence type="ECO:0000256" key="15">
    <source>
        <dbReference type="ARBA" id="ARBA00023136"/>
    </source>
</evidence>
<evidence type="ECO:0000256" key="7">
    <source>
        <dbReference type="ARBA" id="ARBA00022519"/>
    </source>
</evidence>
<dbReference type="InterPro" id="IPR023214">
    <property type="entry name" value="HAD_sf"/>
</dbReference>
<dbReference type="SFLD" id="SFLDF00027">
    <property type="entry name" value="p-type_atpase"/>
    <property type="match status" value="1"/>
</dbReference>
<name>A0A918WMJ4_STRCJ</name>
<evidence type="ECO:0000256" key="16">
    <source>
        <dbReference type="ARBA" id="ARBA00029806"/>
    </source>
</evidence>
<dbReference type="Pfam" id="PF00689">
    <property type="entry name" value="Cation_ATPase_C"/>
    <property type="match status" value="1"/>
</dbReference>
<proteinExistence type="inferred from homology"/>
<comment type="similarity">
    <text evidence="3">Belongs to the cation transport ATPase (P-type) (TC 3.A.3) family. Type IIIB subfamily.</text>
</comment>
<keyword evidence="6" id="KW-1003">Cell membrane</keyword>
<evidence type="ECO:0000259" key="21">
    <source>
        <dbReference type="SMART" id="SM00831"/>
    </source>
</evidence>
<feature type="transmembrane region" description="Helical" evidence="20">
    <location>
        <begin position="830"/>
        <end position="849"/>
    </location>
</feature>
<dbReference type="SUPFAM" id="SSF56784">
    <property type="entry name" value="HAD-like"/>
    <property type="match status" value="1"/>
</dbReference>
<evidence type="ECO:0000256" key="19">
    <source>
        <dbReference type="SAM" id="MobiDB-lite"/>
    </source>
</evidence>
<keyword evidence="14 20" id="KW-1133">Transmembrane helix</keyword>
<feature type="transmembrane region" description="Helical" evidence="20">
    <location>
        <begin position="801"/>
        <end position="824"/>
    </location>
</feature>
<dbReference type="Gene3D" id="1.20.1110.10">
    <property type="entry name" value="Calcium-transporting ATPase, transmembrane domain"/>
    <property type="match status" value="1"/>
</dbReference>
<evidence type="ECO:0000313" key="23">
    <source>
        <dbReference type="Proteomes" id="UP000646244"/>
    </source>
</evidence>
<dbReference type="InterPro" id="IPR001757">
    <property type="entry name" value="P_typ_ATPase"/>
</dbReference>
<dbReference type="Gene3D" id="2.70.150.10">
    <property type="entry name" value="Calcium-transporting ATPase, cytoplasmic transduction domain A"/>
    <property type="match status" value="1"/>
</dbReference>
<accession>A0A918WMJ4</accession>
<feature type="domain" description="Cation-transporting P-type ATPase N-terminal" evidence="21">
    <location>
        <begin position="12"/>
        <end position="85"/>
    </location>
</feature>
<evidence type="ECO:0000256" key="5">
    <source>
        <dbReference type="ARBA" id="ARBA00013555"/>
    </source>
</evidence>
<keyword evidence="12" id="KW-0460">Magnesium</keyword>
<dbReference type="InterPro" id="IPR023299">
    <property type="entry name" value="ATPase_P-typ_cyto_dom_N"/>
</dbReference>
<evidence type="ECO:0000256" key="13">
    <source>
        <dbReference type="ARBA" id="ARBA00022967"/>
    </source>
</evidence>
<keyword evidence="15 20" id="KW-0472">Membrane</keyword>
<keyword evidence="13" id="KW-1278">Translocase</keyword>
<keyword evidence="10" id="KW-0547">Nucleotide-binding</keyword>
<dbReference type="SUPFAM" id="SSF81665">
    <property type="entry name" value="Calcium ATPase, transmembrane domain M"/>
    <property type="match status" value="1"/>
</dbReference>
<gene>
    <name evidence="22" type="ORF">GCM10010507_42160</name>
</gene>
<dbReference type="Pfam" id="PF00690">
    <property type="entry name" value="Cation_ATPase_N"/>
    <property type="match status" value="1"/>
</dbReference>
<evidence type="ECO:0000256" key="4">
    <source>
        <dbReference type="ARBA" id="ARBA00012786"/>
    </source>
</evidence>
<dbReference type="Gene3D" id="3.40.1110.10">
    <property type="entry name" value="Calcium-transporting ATPase, cytoplasmic domain N"/>
    <property type="match status" value="1"/>
</dbReference>
<dbReference type="Gene3D" id="3.40.50.1000">
    <property type="entry name" value="HAD superfamily/HAD-like"/>
    <property type="match status" value="1"/>
</dbReference>
<dbReference type="GO" id="GO:0016887">
    <property type="term" value="F:ATP hydrolysis activity"/>
    <property type="evidence" value="ECO:0007669"/>
    <property type="project" value="InterPro"/>
</dbReference>
<dbReference type="AlphaFoldDB" id="A0A918WMJ4"/>